<feature type="disulfide bond" evidence="8">
    <location>
        <begin position="964"/>
        <end position="973"/>
    </location>
</feature>
<evidence type="ECO:0000256" key="7">
    <source>
        <dbReference type="ARBA" id="ARBA00023180"/>
    </source>
</evidence>
<dbReference type="OrthoDB" id="6515930at2759"/>
<dbReference type="PROSITE" id="PS00010">
    <property type="entry name" value="ASX_HYDROXYL"/>
    <property type="match status" value="5"/>
</dbReference>
<evidence type="ECO:0000256" key="5">
    <source>
        <dbReference type="ARBA" id="ARBA00022837"/>
    </source>
</evidence>
<dbReference type="FunFam" id="2.10.25.10:FF:000173">
    <property type="entry name" value="Neurogenic locus notch protein 2"/>
    <property type="match status" value="2"/>
</dbReference>
<feature type="disulfide bond" evidence="8">
    <location>
        <begin position="849"/>
        <end position="858"/>
    </location>
</feature>
<dbReference type="SUPFAM" id="SSF57567">
    <property type="entry name" value="Serine protease inhibitors"/>
    <property type="match status" value="1"/>
</dbReference>
<feature type="domain" description="EGF-like" evidence="10">
    <location>
        <begin position="823"/>
        <end position="859"/>
    </location>
</feature>
<dbReference type="SMART" id="SM00216">
    <property type="entry name" value="VWD"/>
    <property type="match status" value="1"/>
</dbReference>
<dbReference type="FunFam" id="2.10.25.10:FF:000080">
    <property type="entry name" value="Neurogenic locus notch 1"/>
    <property type="match status" value="1"/>
</dbReference>
<feature type="domain" description="Sushi" evidence="13">
    <location>
        <begin position="1"/>
        <end position="46"/>
    </location>
</feature>
<dbReference type="Gene3D" id="2.60.120.200">
    <property type="match status" value="1"/>
</dbReference>
<feature type="disulfide bond" evidence="8">
    <location>
        <begin position="887"/>
        <end position="896"/>
    </location>
</feature>
<keyword evidence="1" id="KW-0217">Developmental protein</keyword>
<keyword evidence="7" id="KW-0325">Glycoprotein</keyword>
<protein>
    <recommendedName>
        <fullName evidence="18">Sushi, von Willebrand factor type A, EGF and pentraxin domain-containing protein 1-like</fullName>
    </recommendedName>
</protein>
<dbReference type="SUPFAM" id="SSF57184">
    <property type="entry name" value="Growth factor receptor domain"/>
    <property type="match status" value="2"/>
</dbReference>
<dbReference type="Pfam" id="PF00093">
    <property type="entry name" value="VWC"/>
    <property type="match status" value="1"/>
</dbReference>
<dbReference type="FunFam" id="2.60.120.200:FF:000012">
    <property type="entry name" value="neuronal pentraxin receptor"/>
    <property type="match status" value="1"/>
</dbReference>
<dbReference type="GO" id="GO:0005509">
    <property type="term" value="F:calcium ion binding"/>
    <property type="evidence" value="ECO:0007669"/>
    <property type="project" value="InterPro"/>
</dbReference>
<dbReference type="InterPro" id="IPR009030">
    <property type="entry name" value="Growth_fac_rcpt_cys_sf"/>
</dbReference>
<evidence type="ECO:0000259" key="11">
    <source>
        <dbReference type="PROSITE" id="PS50184"/>
    </source>
</evidence>
<dbReference type="SMART" id="SM00179">
    <property type="entry name" value="EGF_CA"/>
    <property type="match status" value="7"/>
</dbReference>
<dbReference type="InterPro" id="IPR000436">
    <property type="entry name" value="Sushi_SCR_CCP_dom"/>
</dbReference>
<dbReference type="FunFam" id="2.10.25.10:FF:000117">
    <property type="entry name" value="Delta-like protein"/>
    <property type="match status" value="1"/>
</dbReference>
<dbReference type="PROSITE" id="PS50825">
    <property type="entry name" value="HYR"/>
    <property type="match status" value="2"/>
</dbReference>
<dbReference type="SUPFAM" id="SSF57603">
    <property type="entry name" value="FnI-like domain"/>
    <property type="match status" value="1"/>
</dbReference>
<dbReference type="FunFam" id="2.10.25.10:FF:000240">
    <property type="entry name" value="Vitamin K-dependent protein S"/>
    <property type="match status" value="1"/>
</dbReference>
<keyword evidence="9" id="KW-0768">Sushi</keyword>
<dbReference type="EnsemblMetazoa" id="XM_030981249">
    <property type="protein sequence ID" value="XP_030837109"/>
    <property type="gene ID" value="LOC115922349"/>
</dbReference>
<keyword evidence="5" id="KW-0106">Calcium</keyword>
<dbReference type="InParanoid" id="A0A7M7NIU2"/>
<dbReference type="Pfam" id="PF00094">
    <property type="entry name" value="VWD"/>
    <property type="match status" value="1"/>
</dbReference>
<dbReference type="PROSITE" id="PS50923">
    <property type="entry name" value="SUSHI"/>
    <property type="match status" value="3"/>
</dbReference>
<dbReference type="InterPro" id="IPR002919">
    <property type="entry name" value="TIL_dom"/>
</dbReference>
<dbReference type="PROSITE" id="PS01208">
    <property type="entry name" value="VWFC_1"/>
    <property type="match status" value="1"/>
</dbReference>
<feature type="domain" description="Sushi" evidence="13">
    <location>
        <begin position="116"/>
        <end position="181"/>
    </location>
</feature>
<feature type="disulfide bond" evidence="8">
    <location>
        <begin position="811"/>
        <end position="820"/>
    </location>
</feature>
<dbReference type="SMART" id="SM00214">
    <property type="entry name" value="VWC"/>
    <property type="match status" value="1"/>
</dbReference>
<dbReference type="InterPro" id="IPR000152">
    <property type="entry name" value="EGF-type_Asp/Asn_hydroxyl_site"/>
</dbReference>
<dbReference type="PROSITE" id="PS01186">
    <property type="entry name" value="EGF_2"/>
    <property type="match status" value="7"/>
</dbReference>
<dbReference type="SUPFAM" id="SSF49899">
    <property type="entry name" value="Concanavalin A-like lectins/glucanases"/>
    <property type="match status" value="1"/>
</dbReference>
<dbReference type="FunFam" id="2.10.25.10:FF:000143">
    <property type="entry name" value="Protein crumbs 1"/>
    <property type="match status" value="1"/>
</dbReference>
<dbReference type="GO" id="GO:0005112">
    <property type="term" value="F:Notch binding"/>
    <property type="evidence" value="ECO:0000318"/>
    <property type="project" value="GO_Central"/>
</dbReference>
<dbReference type="SMART" id="SM00159">
    <property type="entry name" value="PTX"/>
    <property type="match status" value="1"/>
</dbReference>
<dbReference type="InterPro" id="IPR035976">
    <property type="entry name" value="Sushi/SCR/CCP_sf"/>
</dbReference>
<feature type="disulfide bond" evidence="8">
    <location>
        <begin position="1218"/>
        <end position="1227"/>
    </location>
</feature>
<dbReference type="CDD" id="cd00054">
    <property type="entry name" value="EGF_CA"/>
    <property type="match status" value="6"/>
</dbReference>
<keyword evidence="4" id="KW-0677">Repeat</keyword>
<accession>A0A7M7NIU2</accession>
<name>A0A7M7NIU2_STRPU</name>
<dbReference type="PANTHER" id="PTHR12916:SF13">
    <property type="entry name" value="SUSHI, VON WILLEBRAND FACTOR TYPE A, EGF AND PENTRAXIN DOMAIN-CONTAINING PROTEIN 1-LIKE"/>
    <property type="match status" value="1"/>
</dbReference>
<evidence type="ECO:0000259" key="10">
    <source>
        <dbReference type="PROSITE" id="PS50026"/>
    </source>
</evidence>
<feature type="domain" description="Sushi" evidence="13">
    <location>
        <begin position="47"/>
        <end position="115"/>
    </location>
</feature>
<feature type="domain" description="HYR" evidence="12">
    <location>
        <begin position="263"/>
        <end position="349"/>
    </location>
</feature>
<evidence type="ECO:0000256" key="4">
    <source>
        <dbReference type="ARBA" id="ARBA00022737"/>
    </source>
</evidence>
<dbReference type="PROSITE" id="PS51828">
    <property type="entry name" value="PTX_2"/>
    <property type="match status" value="1"/>
</dbReference>
<evidence type="ECO:0000313" key="16">
    <source>
        <dbReference type="EnsemblMetazoa" id="XP_030837109"/>
    </source>
</evidence>
<dbReference type="InterPro" id="IPR001881">
    <property type="entry name" value="EGF-like_Ca-bd_dom"/>
</dbReference>
<feature type="disulfide bond" evidence="8">
    <location>
        <begin position="772"/>
        <end position="781"/>
    </location>
</feature>
<feature type="domain" description="Pentraxin (PTX)" evidence="15">
    <location>
        <begin position="979"/>
        <end position="1185"/>
    </location>
</feature>
<dbReference type="CDD" id="cd00033">
    <property type="entry name" value="CCP"/>
    <property type="match status" value="3"/>
</dbReference>
<evidence type="ECO:0000256" key="1">
    <source>
        <dbReference type="ARBA" id="ARBA00022473"/>
    </source>
</evidence>
<dbReference type="PROSITE" id="PS00022">
    <property type="entry name" value="EGF_1"/>
    <property type="match status" value="7"/>
</dbReference>
<keyword evidence="3" id="KW-0732">Signal</keyword>
<dbReference type="InterPro" id="IPR018097">
    <property type="entry name" value="EGF_Ca-bd_CS"/>
</dbReference>
<dbReference type="InterPro" id="IPR000742">
    <property type="entry name" value="EGF"/>
</dbReference>
<dbReference type="InterPro" id="IPR014853">
    <property type="entry name" value="VWF/SSPO/ZAN-like_Cys-rich_dom"/>
</dbReference>
<feature type="domain" description="VWFC" evidence="11">
    <location>
        <begin position="1267"/>
        <end position="1326"/>
    </location>
</feature>
<dbReference type="Pfam" id="PF00084">
    <property type="entry name" value="Sushi"/>
    <property type="match status" value="3"/>
</dbReference>
<feature type="domain" description="EGF-like" evidence="10">
    <location>
        <begin position="861"/>
        <end position="897"/>
    </location>
</feature>
<dbReference type="Pfam" id="PF01826">
    <property type="entry name" value="TIL"/>
    <property type="match status" value="1"/>
</dbReference>
<dbReference type="Gene3D" id="2.10.25.10">
    <property type="entry name" value="Laminin"/>
    <property type="match status" value="8"/>
</dbReference>
<dbReference type="GeneID" id="115922349"/>
<dbReference type="InterPro" id="IPR036084">
    <property type="entry name" value="Ser_inhib-like_sf"/>
</dbReference>
<dbReference type="Proteomes" id="UP000007110">
    <property type="component" value="Unassembled WGS sequence"/>
</dbReference>
<sequence length="1663" mass="181828">MDECDTTFGSTCQFQCRDEYRPMAGQETITCLDTKQWSGNPLQCEKITCGILPDLNHADRIYSSPDRSIGSVCELRCEPGYEFKRGAITNVTCQRGSEISAQWSIEDDEQDPCKKVSCPVLYVDNPKRIDPAGICLEIPKFEQVCTYDCKRGYQAEGTVDSVTCLADGTWSIPAADITCRDIEPPTLTCPEDISNPTDIFMPISTINWEVPEATDNTPFPVKLRSTHSPPYRFDINTTVVTYSATDLAGNVATCSFNVTVRDEEPPRLTNCTSEVTFQDIGLDPFGDLGIDEEEWNTSQFNDNSGTLSNDVLGVPSGSRFPLGDTEVVSRATDPSGNTQDCNVTIRVSKYHCEYYPPPLNGAVACVDSPGGQLCRISCQKTFHFTKDRVEIYACIANESGQHLWSRSDGDHEPLDMPWPDCAKRRRVRKASLKTGFRYDGTCFNETSQKNIRDDFISVFDFLQTRGDLGPCSLSDTQCSFENVNVQCSQTQRRKRRQVIDGSGGIDVVEITFTLLVEITETVGPDVNVLDYLDAAVNSVQESVANGNVTINVDGIELSLSDDPIVPESEYSILCDVGHIPSNGSCVPCAPGNFENQGVCERCPVGTYQDEYGNTTCKDCPLDTSTAALGARSINKCKALCHPGTYSTSGLESCNACPQGTYEPGRGSTSCTTCPDGLTTWTIGNSDVEHCTNLCPRGTFSPTGFAPCQECPKGSYQPAPKQTSCTLCPGDLYTHHEGAHAIEYCQVINECVSNPCADGATCVDVTHGYDCVCPPGFAGDDCQLDIDECFGNDVCLNNATCTNLVNAYVCECANGFKGENCQINIDDCLTADCRFGSICVDGIASYTCECAEGFAGEHCEINLYDCASDPCRNGASCIDLKSNFSCCCAPGYTGRLCELDSNHCQSSPCHGDATCRTTRNSYICTCPSGFQGRNCEINVNECLESAYCLNGGTCQDMIDGYRCICPLGFNGDHCQTELPKNYDLSFPTARTADRVGLEGVLPDLYEFTLAFWMKTSDKTNFGTPISYATRGSDGASDMDNTLTLQDYNSFVFFVNGQSAFTYVRANGDTNWHYISVVWTSETGEWVFYLDGSQAASGTGLSTGTFVKGRGMFVVGQEQDTYNGSYVVKESFIGSLSQVNIWDYSMTRDEIQSLQSCCSSSGNALSWAQLSTGLRGALRRSEGSEICNGGACRNQGDCRNIECQQGGVCGIHNGQPVCRCPNGFTGRHCQFVNNGGCDHHCQNTVGSFICSCRQGYALQLDQKTCNSVSFCKHNGKFHSAEDSWEEGCNSCACQDGRAECSPKLCPGLDCQGLETEVVLPGDCCPVCLPEMKTCSVSNEGHYETFDGYTYDQHGECRYVLTHDYSGTSNFEVHMEHQFLNANQTHLGVVILVYIDCLEVKIDVNGQVFVQDETVGLPYAHRNPANVRIAHVDGGRDVEVFSNKGLTVTWSQTGGVSVNLTVTHGADVKGLCGNMNGNKKDDKMTRQGIRTSKNKELVHSWKVDGYKHCKQRNTRPMKFGYLKIGRCSSVSYKDFGLAFRKCRVFFKNNFKRCVSEVDPKPYITNCIEDTCTCGVRQPCHCEAISSYVNECRRHLGEDIEDWRSLSNCALQCPPTMSYDECGPPCLPTCEDPDGQRCTGTTACVAGCLCFAGQVFHNGACISRSLC</sequence>
<feature type="domain" description="EGF-like" evidence="10">
    <location>
        <begin position="784"/>
        <end position="821"/>
    </location>
</feature>
<dbReference type="InterPro" id="IPR003410">
    <property type="entry name" value="HYR_dom"/>
</dbReference>
<evidence type="ECO:0000259" key="14">
    <source>
        <dbReference type="PROSITE" id="PS51233"/>
    </source>
</evidence>
<dbReference type="FunFam" id="2.10.25.10:FF:000123">
    <property type="entry name" value="Crumbs homolog 1 (Drosophila)"/>
    <property type="match status" value="1"/>
</dbReference>
<dbReference type="Pfam" id="PF00008">
    <property type="entry name" value="EGF"/>
    <property type="match status" value="4"/>
</dbReference>
<feature type="domain" description="VWFD" evidence="14">
    <location>
        <begin position="1330"/>
        <end position="1507"/>
    </location>
</feature>
<keyword evidence="6 8" id="KW-1015">Disulfide bond</keyword>
<dbReference type="Pfam" id="PF08742">
    <property type="entry name" value="C8"/>
    <property type="match status" value="1"/>
</dbReference>
<dbReference type="Pfam" id="PF07699">
    <property type="entry name" value="Ephrin_rec_like"/>
    <property type="match status" value="3"/>
</dbReference>
<dbReference type="PRINTS" id="PR00895">
    <property type="entry name" value="PENTAXIN"/>
</dbReference>
<dbReference type="FunFam" id="2.10.25.10:FF:000055">
    <property type="entry name" value="alpha-tectorin isoform X1"/>
    <property type="match status" value="1"/>
</dbReference>
<evidence type="ECO:0000259" key="13">
    <source>
        <dbReference type="PROSITE" id="PS50923"/>
    </source>
</evidence>
<dbReference type="FunFam" id="2.10.50.10:FF:000018">
    <property type="entry name" value="Sushi, von Willebrand factor type A, EGF and pentraxin domain-containing 1"/>
    <property type="match status" value="2"/>
</dbReference>
<dbReference type="SUPFAM" id="SSF57535">
    <property type="entry name" value="Complement control module/SCR domain"/>
    <property type="match status" value="3"/>
</dbReference>
<dbReference type="SMART" id="SM00181">
    <property type="entry name" value="EGF"/>
    <property type="match status" value="8"/>
</dbReference>
<dbReference type="Gene3D" id="2.10.70.10">
    <property type="entry name" value="Complement Module, domain 1"/>
    <property type="match status" value="3"/>
</dbReference>
<feature type="domain" description="EGF-like" evidence="10">
    <location>
        <begin position="937"/>
        <end position="974"/>
    </location>
</feature>
<dbReference type="SMART" id="SM00832">
    <property type="entry name" value="C8"/>
    <property type="match status" value="1"/>
</dbReference>
<feature type="domain" description="EGF-like" evidence="10">
    <location>
        <begin position="899"/>
        <end position="935"/>
    </location>
</feature>
<dbReference type="KEGG" id="spu:115922349"/>
<dbReference type="SUPFAM" id="SSF57196">
    <property type="entry name" value="EGF/Laminin"/>
    <property type="match status" value="4"/>
</dbReference>
<dbReference type="PROSITE" id="PS50026">
    <property type="entry name" value="EGF_3"/>
    <property type="match status" value="7"/>
</dbReference>
<evidence type="ECO:0000259" key="15">
    <source>
        <dbReference type="PROSITE" id="PS51828"/>
    </source>
</evidence>
<feature type="domain" description="HYR" evidence="12">
    <location>
        <begin position="180"/>
        <end position="262"/>
    </location>
</feature>
<reference evidence="17" key="1">
    <citation type="submission" date="2015-02" db="EMBL/GenBank/DDBJ databases">
        <title>Genome sequencing for Strongylocentrotus purpuratus.</title>
        <authorList>
            <person name="Murali S."/>
            <person name="Liu Y."/>
            <person name="Vee V."/>
            <person name="English A."/>
            <person name="Wang M."/>
            <person name="Skinner E."/>
            <person name="Han Y."/>
            <person name="Muzny D.M."/>
            <person name="Worley K.C."/>
            <person name="Gibbs R.A."/>
        </authorList>
    </citation>
    <scope>NUCLEOTIDE SEQUENCE</scope>
</reference>
<dbReference type="Gene3D" id="2.10.50.10">
    <property type="entry name" value="Tumor Necrosis Factor Receptor, subunit A, domain 2"/>
    <property type="match status" value="2"/>
</dbReference>
<dbReference type="Pfam" id="PF12661">
    <property type="entry name" value="hEGF"/>
    <property type="match status" value="2"/>
</dbReference>
<dbReference type="RefSeq" id="XP_030837109.1">
    <property type="nucleotide sequence ID" value="XM_030981249.1"/>
</dbReference>
<organism evidence="16 17">
    <name type="scientific">Strongylocentrotus purpuratus</name>
    <name type="common">Purple sea urchin</name>
    <dbReference type="NCBI Taxonomy" id="7668"/>
    <lineage>
        <taxon>Eukaryota</taxon>
        <taxon>Metazoa</taxon>
        <taxon>Echinodermata</taxon>
        <taxon>Eleutherozoa</taxon>
        <taxon>Echinozoa</taxon>
        <taxon>Echinoidea</taxon>
        <taxon>Euechinoidea</taxon>
        <taxon>Echinacea</taxon>
        <taxon>Camarodonta</taxon>
        <taxon>Echinidea</taxon>
        <taxon>Strongylocentrotidae</taxon>
        <taxon>Strongylocentrotus</taxon>
    </lineage>
</organism>
<proteinExistence type="predicted"/>
<dbReference type="InterPro" id="IPR011641">
    <property type="entry name" value="Tyr-kin_ephrin_A/B_rcpt-like"/>
</dbReference>
<dbReference type="SMART" id="SM00032">
    <property type="entry name" value="CCP"/>
    <property type="match status" value="4"/>
</dbReference>
<feature type="disulfide bond" evidence="8">
    <location>
        <begin position="925"/>
        <end position="934"/>
    </location>
</feature>
<dbReference type="OMA" id="ISHCLAG"/>
<dbReference type="Pfam" id="PF02494">
    <property type="entry name" value="HYR"/>
    <property type="match status" value="2"/>
</dbReference>
<keyword evidence="17" id="KW-1185">Reference proteome</keyword>
<evidence type="ECO:0000256" key="3">
    <source>
        <dbReference type="ARBA" id="ARBA00022729"/>
    </source>
</evidence>
<dbReference type="InterPro" id="IPR001759">
    <property type="entry name" value="PTX_dom"/>
</dbReference>
<dbReference type="PROSITE" id="PS50184">
    <property type="entry name" value="VWFC_2"/>
    <property type="match status" value="1"/>
</dbReference>
<dbReference type="PANTHER" id="PTHR12916">
    <property type="entry name" value="CYTOCHROME C OXIDASE POLYPEPTIDE VIC-2"/>
    <property type="match status" value="1"/>
</dbReference>
<evidence type="ECO:0000259" key="12">
    <source>
        <dbReference type="PROSITE" id="PS50825"/>
    </source>
</evidence>
<dbReference type="GO" id="GO:0007219">
    <property type="term" value="P:Notch signaling pathway"/>
    <property type="evidence" value="ECO:0000318"/>
    <property type="project" value="GO_Central"/>
</dbReference>
<keyword evidence="2 8" id="KW-0245">EGF-like domain</keyword>
<evidence type="ECO:0000256" key="2">
    <source>
        <dbReference type="ARBA" id="ARBA00022536"/>
    </source>
</evidence>
<evidence type="ECO:0000313" key="17">
    <source>
        <dbReference type="Proteomes" id="UP000007110"/>
    </source>
</evidence>
<dbReference type="InterPro" id="IPR013320">
    <property type="entry name" value="ConA-like_dom_sf"/>
</dbReference>
<feature type="domain" description="EGF-like" evidence="10">
    <location>
        <begin position="1192"/>
        <end position="1228"/>
    </location>
</feature>
<evidence type="ECO:0008006" key="18">
    <source>
        <dbReference type="Google" id="ProtNLM"/>
    </source>
</evidence>
<dbReference type="Pfam" id="PF14670">
    <property type="entry name" value="FXa_inhibition"/>
    <property type="match status" value="1"/>
</dbReference>
<dbReference type="PROSITE" id="PS51233">
    <property type="entry name" value="VWFD"/>
    <property type="match status" value="1"/>
</dbReference>
<dbReference type="CDD" id="cd19941">
    <property type="entry name" value="TIL"/>
    <property type="match status" value="1"/>
</dbReference>
<evidence type="ECO:0000256" key="9">
    <source>
        <dbReference type="PROSITE-ProRule" id="PRU00302"/>
    </source>
</evidence>
<feature type="domain" description="EGF-like" evidence="10">
    <location>
        <begin position="746"/>
        <end position="782"/>
    </location>
</feature>
<dbReference type="SMART" id="SM01411">
    <property type="entry name" value="Ephrin_rec_like"/>
    <property type="match status" value="3"/>
</dbReference>
<evidence type="ECO:0000256" key="6">
    <source>
        <dbReference type="ARBA" id="ARBA00023157"/>
    </source>
</evidence>
<evidence type="ECO:0000256" key="8">
    <source>
        <dbReference type="PROSITE-ProRule" id="PRU00076"/>
    </source>
</evidence>
<dbReference type="Pfam" id="PF00354">
    <property type="entry name" value="Pentaxin"/>
    <property type="match status" value="1"/>
</dbReference>
<dbReference type="InterPro" id="IPR001007">
    <property type="entry name" value="VWF_dom"/>
</dbReference>
<reference evidence="16" key="2">
    <citation type="submission" date="2021-01" db="UniProtKB">
        <authorList>
            <consortium name="EnsemblMetazoa"/>
        </authorList>
    </citation>
    <scope>IDENTIFICATION</scope>
</reference>
<dbReference type="InterPro" id="IPR001846">
    <property type="entry name" value="VWF_type-D"/>
</dbReference>
<dbReference type="PROSITE" id="PS01187">
    <property type="entry name" value="EGF_CA"/>
    <property type="match status" value="1"/>
</dbReference>
<comment type="caution">
    <text evidence="8">Lacks conserved residue(s) required for the propagation of feature annotation.</text>
</comment>
<dbReference type="InterPro" id="IPR013032">
    <property type="entry name" value="EGF-like_CS"/>
</dbReference>